<keyword evidence="2 3" id="KW-0175">Coiled coil</keyword>
<feature type="compositionally biased region" description="Polar residues" evidence="4">
    <location>
        <begin position="233"/>
        <end position="244"/>
    </location>
</feature>
<evidence type="ECO:0008006" key="7">
    <source>
        <dbReference type="Google" id="ProtNLM"/>
    </source>
</evidence>
<dbReference type="SUPFAM" id="SSF57997">
    <property type="entry name" value="Tropomyosin"/>
    <property type="match status" value="1"/>
</dbReference>
<feature type="region of interest" description="Disordered" evidence="4">
    <location>
        <begin position="144"/>
        <end position="172"/>
    </location>
</feature>
<comment type="similarity">
    <text evidence="1">Belongs to the FPP family.</text>
</comment>
<feature type="compositionally biased region" description="Polar residues" evidence="4">
    <location>
        <begin position="163"/>
        <end position="172"/>
    </location>
</feature>
<sequence length="605" mass="67985">MDKIRDEFESKIREFEQELLRSGAENDALSRSLQERSNMVIRISEEKSQAEAEIEHLKSNIESCEREINALKYETHVITKELEIRNEEKNMSMRSAEAANKQHLEGVKKIAKLEAECQRLRTLVRKKLPGPGALAQMKMEVESLGRGGDHHRQRGSPAKPSSPLMSPMSQVSGFSYDNMQKIHKENDLLTERLLAMEEETKMLKEALAKRNSELQVSRNLCARTANKLQTLESQRMSNPPSMASMSEDGNEDARSIAGSLMSDKTKSANQLELMDDFLEMEKLACLPTADSDAEIPPLKKRISTLLQSLPKDAAFEKILEEVQCTIEDAGGPNVKEIPMSSETTEEAVSQELAHALSQIYHFVSHLAKEATPCQDTFSQKVQELSVTLDRVLSKEKTLVEFVFDLSRVLVEASELKLNVVGFNAPDVEIHSPDCIDKVALPENKALKDSSGEHYQSGCSQSSDSEIPDDCIGYEHKLSAVACTFTSEEFEGLKLEKEKAETNLASCEADLEASKTKLQETEQLLAGVKSDLESARMSNGMAETQLKCMVESYRSLETRSSELEIELSYLKSKIENLEDELHEEKENHQEALTKCQELEEQLQRYI</sequence>
<organism evidence="5 6">
    <name type="scientific">Brassica cretica</name>
    <name type="common">Mustard</name>
    <dbReference type="NCBI Taxonomy" id="69181"/>
    <lineage>
        <taxon>Eukaryota</taxon>
        <taxon>Viridiplantae</taxon>
        <taxon>Streptophyta</taxon>
        <taxon>Embryophyta</taxon>
        <taxon>Tracheophyta</taxon>
        <taxon>Spermatophyta</taxon>
        <taxon>Magnoliopsida</taxon>
        <taxon>eudicotyledons</taxon>
        <taxon>Gunneridae</taxon>
        <taxon>Pentapetalae</taxon>
        <taxon>rosids</taxon>
        <taxon>malvids</taxon>
        <taxon>Brassicales</taxon>
        <taxon>Brassicaceae</taxon>
        <taxon>Brassiceae</taxon>
        <taxon>Brassica</taxon>
    </lineage>
</organism>
<protein>
    <recommendedName>
        <fullName evidence="7">Filament-like plant protein 4</fullName>
    </recommendedName>
</protein>
<dbReference type="InterPro" id="IPR008587">
    <property type="entry name" value="FPP_plant"/>
</dbReference>
<feature type="coiled-coil region" evidence="3">
    <location>
        <begin position="5"/>
        <end position="74"/>
    </location>
</feature>
<proteinExistence type="inferred from homology"/>
<dbReference type="PANTHER" id="PTHR31580">
    <property type="entry name" value="FILAMENT-LIKE PLANT PROTEIN 4"/>
    <property type="match status" value="1"/>
</dbReference>
<accession>A0ABQ7A5Z7</accession>
<evidence type="ECO:0000256" key="3">
    <source>
        <dbReference type="SAM" id="Coils"/>
    </source>
</evidence>
<dbReference type="PANTHER" id="PTHR31580:SF47">
    <property type="entry name" value="FILAMENT-LIKE PLANT PROTEIN 4"/>
    <property type="match status" value="1"/>
</dbReference>
<keyword evidence="6" id="KW-1185">Reference proteome</keyword>
<comment type="caution">
    <text evidence="5">The sequence shown here is derived from an EMBL/GenBank/DDBJ whole genome shotgun (WGS) entry which is preliminary data.</text>
</comment>
<evidence type="ECO:0000256" key="1">
    <source>
        <dbReference type="ARBA" id="ARBA00005921"/>
    </source>
</evidence>
<gene>
    <name evidence="5" type="ORF">DY000_02055151</name>
</gene>
<dbReference type="Gene3D" id="1.10.287.1490">
    <property type="match status" value="1"/>
</dbReference>
<evidence type="ECO:0000313" key="5">
    <source>
        <dbReference type="EMBL" id="KAF3493045.1"/>
    </source>
</evidence>
<feature type="coiled-coil region" evidence="3">
    <location>
        <begin position="179"/>
        <end position="206"/>
    </location>
</feature>
<feature type="coiled-coil region" evidence="3">
    <location>
        <begin position="559"/>
        <end position="600"/>
    </location>
</feature>
<dbReference type="EMBL" id="QGKV02002055">
    <property type="protein sequence ID" value="KAF3493045.1"/>
    <property type="molecule type" value="Genomic_DNA"/>
</dbReference>
<feature type="region of interest" description="Disordered" evidence="4">
    <location>
        <begin position="233"/>
        <end position="253"/>
    </location>
</feature>
<evidence type="ECO:0000256" key="2">
    <source>
        <dbReference type="ARBA" id="ARBA00023054"/>
    </source>
</evidence>
<evidence type="ECO:0000313" key="6">
    <source>
        <dbReference type="Proteomes" id="UP000266723"/>
    </source>
</evidence>
<dbReference type="Proteomes" id="UP000266723">
    <property type="component" value="Unassembled WGS sequence"/>
</dbReference>
<reference evidence="5 6" key="1">
    <citation type="journal article" date="2020" name="BMC Genomics">
        <title>Intraspecific diversification of the crop wild relative Brassica cretica Lam. using demographic model selection.</title>
        <authorList>
            <person name="Kioukis A."/>
            <person name="Michalopoulou V.A."/>
            <person name="Briers L."/>
            <person name="Pirintsos S."/>
            <person name="Studholme D.J."/>
            <person name="Pavlidis P."/>
            <person name="Sarris P.F."/>
        </authorList>
    </citation>
    <scope>NUCLEOTIDE SEQUENCE [LARGE SCALE GENOMIC DNA]</scope>
    <source>
        <strain evidence="6">cv. PFS-1207/04</strain>
    </source>
</reference>
<name>A0ABQ7A5Z7_BRACR</name>
<feature type="coiled-coil region" evidence="3">
    <location>
        <begin position="489"/>
        <end position="530"/>
    </location>
</feature>
<dbReference type="Pfam" id="PF05911">
    <property type="entry name" value="FPP"/>
    <property type="match status" value="2"/>
</dbReference>
<evidence type="ECO:0000256" key="4">
    <source>
        <dbReference type="SAM" id="MobiDB-lite"/>
    </source>
</evidence>